<dbReference type="Pfam" id="PF22391">
    <property type="entry name" value="DUF6975"/>
    <property type="match status" value="1"/>
</dbReference>
<proteinExistence type="predicted"/>
<feature type="region of interest" description="Disordered" evidence="1">
    <location>
        <begin position="1"/>
        <end position="20"/>
    </location>
</feature>
<reference evidence="2 3" key="1">
    <citation type="submission" date="2020-08" db="EMBL/GenBank/DDBJ databases">
        <title>Draft genome sequence of Parasphingopyxis sp. GrpM-11.</title>
        <authorList>
            <person name="Oh J."/>
            <person name="Roh D.-H."/>
        </authorList>
    </citation>
    <scope>NUCLEOTIDE SEQUENCE [LARGE SCALE GENOMIC DNA]</scope>
    <source>
        <strain evidence="2 3">GrpM-11</strain>
    </source>
</reference>
<gene>
    <name evidence="2" type="ORF">H6P80_08960</name>
</gene>
<dbReference type="EMBL" id="JACJVJ010000002">
    <property type="protein sequence ID" value="MBC2777750.1"/>
    <property type="molecule type" value="Genomic_DNA"/>
</dbReference>
<protein>
    <submittedName>
        <fullName evidence="2">Uncharacterized protein</fullName>
    </submittedName>
</protein>
<dbReference type="Proteomes" id="UP000564378">
    <property type="component" value="Unassembled WGS sequence"/>
</dbReference>
<dbReference type="AlphaFoldDB" id="A0A842I0P9"/>
<keyword evidence="3" id="KW-1185">Reference proteome</keyword>
<comment type="caution">
    <text evidence="2">The sequence shown here is derived from an EMBL/GenBank/DDBJ whole genome shotgun (WGS) entry which is preliminary data.</text>
</comment>
<evidence type="ECO:0000256" key="1">
    <source>
        <dbReference type="SAM" id="MobiDB-lite"/>
    </source>
</evidence>
<name>A0A842I0P9_9SPHN</name>
<accession>A0A842I0P9</accession>
<organism evidence="2 3">
    <name type="scientific">Parasphingopyxis marina</name>
    <dbReference type="NCBI Taxonomy" id="2761622"/>
    <lineage>
        <taxon>Bacteria</taxon>
        <taxon>Pseudomonadati</taxon>
        <taxon>Pseudomonadota</taxon>
        <taxon>Alphaproteobacteria</taxon>
        <taxon>Sphingomonadales</taxon>
        <taxon>Sphingomonadaceae</taxon>
        <taxon>Parasphingopyxis</taxon>
    </lineage>
</organism>
<evidence type="ECO:0000313" key="3">
    <source>
        <dbReference type="Proteomes" id="UP000564378"/>
    </source>
</evidence>
<evidence type="ECO:0000313" key="2">
    <source>
        <dbReference type="EMBL" id="MBC2777750.1"/>
    </source>
</evidence>
<dbReference type="InterPro" id="IPR054248">
    <property type="entry name" value="DUF6975"/>
</dbReference>
<sequence length="203" mass="21430">MADTDGSASHRYVSSTELNSDKEAARNLADAAHFLGILHGQQPGVVELAAVKTAIPEARSWLEQAELGFARERAFLTNLTVAAGPLPSTPGHAESESAVLSQRHAIETLARSERAGCALGAAIALVMDWKAIRRVLIAAAEKLEVEAPLSALPDGADAVAVADVAGESPAVRRALAFGGEQILAQHRGLWNLLEAREAARDMW</sequence>